<proteinExistence type="predicted"/>
<sequence length="102" mass="10936">MAGVPDLNEVKEHLRVDGTELDRILTRLLGAAVDSVARTLGRSVPWVELDDQGREVQTCPDAVAAAILLQVEALYGPKGSSPDVNSRAVLALLTPYRINMGV</sequence>
<dbReference type="InterPro" id="IPR006450">
    <property type="entry name" value="Phage_HK97_gp6-like"/>
</dbReference>
<dbReference type="EMBL" id="MJMN01000046">
    <property type="protein sequence ID" value="OMG79340.1"/>
    <property type="molecule type" value="Genomic_DNA"/>
</dbReference>
<dbReference type="CDD" id="cd08054">
    <property type="entry name" value="gp6"/>
    <property type="match status" value="1"/>
</dbReference>
<dbReference type="NCBIfam" id="TIGR01560">
    <property type="entry name" value="put_DNA_pack"/>
    <property type="match status" value="1"/>
</dbReference>
<dbReference type="RefSeq" id="WP_076415467.1">
    <property type="nucleotide sequence ID" value="NZ_JAJLPK010000036.1"/>
</dbReference>
<dbReference type="AlphaFoldDB" id="A0A1R1JMI2"/>
<dbReference type="InterPro" id="IPR021146">
    <property type="entry name" value="Phage_gp6-like_head-tail"/>
</dbReference>
<dbReference type="Gene3D" id="1.10.3230.30">
    <property type="entry name" value="Phage gp6-like head-tail connector protein"/>
    <property type="match status" value="1"/>
</dbReference>
<organism evidence="1 2">
    <name type="scientific">Alcaligenes xylosoxydans xylosoxydans</name>
    <name type="common">Achromobacter xylosoxidans</name>
    <dbReference type="NCBI Taxonomy" id="85698"/>
    <lineage>
        <taxon>Bacteria</taxon>
        <taxon>Pseudomonadati</taxon>
        <taxon>Pseudomonadota</taxon>
        <taxon>Betaproteobacteria</taxon>
        <taxon>Burkholderiales</taxon>
        <taxon>Alcaligenaceae</taxon>
        <taxon>Achromobacter</taxon>
    </lineage>
</organism>
<gene>
    <name evidence="1" type="ORF">BIZ92_15200</name>
</gene>
<dbReference type="Proteomes" id="UP000187251">
    <property type="component" value="Unassembled WGS sequence"/>
</dbReference>
<reference evidence="1 2" key="1">
    <citation type="submission" date="2016-09" db="EMBL/GenBank/DDBJ databases">
        <title>Phylogenomics of Achromobacter.</title>
        <authorList>
            <person name="Jeukens J."/>
            <person name="Freschi L."/>
            <person name="Vincent A.T."/>
            <person name="Emond-Rheault J.-G."/>
            <person name="Kukavica-Ibrulj I."/>
            <person name="Charette S.J."/>
            <person name="Levesque R.C."/>
        </authorList>
    </citation>
    <scope>NUCLEOTIDE SEQUENCE [LARGE SCALE GENOMIC DNA]</scope>
    <source>
        <strain evidence="1 2">AUS488</strain>
    </source>
</reference>
<evidence type="ECO:0000313" key="2">
    <source>
        <dbReference type="Proteomes" id="UP000187251"/>
    </source>
</evidence>
<evidence type="ECO:0008006" key="3">
    <source>
        <dbReference type="Google" id="ProtNLM"/>
    </source>
</evidence>
<dbReference type="Pfam" id="PF05135">
    <property type="entry name" value="Phage_connect_1"/>
    <property type="match status" value="1"/>
</dbReference>
<name>A0A1R1JMI2_ALCXX</name>
<accession>A0A1R1JMI2</accession>
<comment type="caution">
    <text evidence="1">The sequence shown here is derived from an EMBL/GenBank/DDBJ whole genome shotgun (WGS) entry which is preliminary data.</text>
</comment>
<evidence type="ECO:0000313" key="1">
    <source>
        <dbReference type="EMBL" id="OMG79340.1"/>
    </source>
</evidence>
<dbReference type="OrthoDB" id="7307102at2"/>
<protein>
    <recommendedName>
        <fullName evidence="3">Phage gp6-like head-tail connector protein</fullName>
    </recommendedName>
</protein>